<gene>
    <name evidence="3" type="ORF">GCM10022215_33670</name>
</gene>
<feature type="compositionally biased region" description="Basic and acidic residues" evidence="1">
    <location>
        <begin position="31"/>
        <end position="53"/>
    </location>
</feature>
<proteinExistence type="predicted"/>
<evidence type="ECO:0000313" key="3">
    <source>
        <dbReference type="EMBL" id="GAA4125304.1"/>
    </source>
</evidence>
<keyword evidence="2" id="KW-1133">Transmembrane helix</keyword>
<sequence>MNRTKVGGIAIAAVLLGLGGVIVGTTLVDEDKSRSTDASAADHRSGQDSERAPSEVARAWRNLAPGGAEEVEHFDTLTELSDTSDVVVTGVVTAASPGRVVVDGDPSDDGLTYQYLELTVEVEDNLAEAGRTQYAVEFGPYLEEDLAAAAWPGDLVGDEGIFVLRRKGSANPETGAPQVASEFELNKYRLVSSQGLLLNNGGEVAAPLVEESGFPNNLEGADYEATVARVDDLAD</sequence>
<organism evidence="3 4">
    <name type="scientific">Nocardioides fonticola</name>
    <dbReference type="NCBI Taxonomy" id="450363"/>
    <lineage>
        <taxon>Bacteria</taxon>
        <taxon>Bacillati</taxon>
        <taxon>Actinomycetota</taxon>
        <taxon>Actinomycetes</taxon>
        <taxon>Propionibacteriales</taxon>
        <taxon>Nocardioidaceae</taxon>
        <taxon>Nocardioides</taxon>
    </lineage>
</organism>
<evidence type="ECO:0000256" key="2">
    <source>
        <dbReference type="SAM" id="Phobius"/>
    </source>
</evidence>
<evidence type="ECO:0000313" key="4">
    <source>
        <dbReference type="Proteomes" id="UP001501495"/>
    </source>
</evidence>
<feature type="transmembrane region" description="Helical" evidence="2">
    <location>
        <begin position="6"/>
        <end position="28"/>
    </location>
</feature>
<keyword evidence="2" id="KW-0472">Membrane</keyword>
<accession>A0ABP7XV18</accession>
<dbReference type="EMBL" id="BAAAZH010000027">
    <property type="protein sequence ID" value="GAA4125304.1"/>
    <property type="molecule type" value="Genomic_DNA"/>
</dbReference>
<comment type="caution">
    <text evidence="3">The sequence shown here is derived from an EMBL/GenBank/DDBJ whole genome shotgun (WGS) entry which is preliminary data.</text>
</comment>
<dbReference type="Proteomes" id="UP001501495">
    <property type="component" value="Unassembled WGS sequence"/>
</dbReference>
<dbReference type="RefSeq" id="WP_344734632.1">
    <property type="nucleotide sequence ID" value="NZ_BAAAZH010000027.1"/>
</dbReference>
<protein>
    <submittedName>
        <fullName evidence="3">Uncharacterized protein</fullName>
    </submittedName>
</protein>
<name>A0ABP7XV18_9ACTN</name>
<reference evidence="4" key="1">
    <citation type="journal article" date="2019" name="Int. J. Syst. Evol. Microbiol.">
        <title>The Global Catalogue of Microorganisms (GCM) 10K type strain sequencing project: providing services to taxonomists for standard genome sequencing and annotation.</title>
        <authorList>
            <consortium name="The Broad Institute Genomics Platform"/>
            <consortium name="The Broad Institute Genome Sequencing Center for Infectious Disease"/>
            <person name="Wu L."/>
            <person name="Ma J."/>
        </authorList>
    </citation>
    <scope>NUCLEOTIDE SEQUENCE [LARGE SCALE GENOMIC DNA]</scope>
    <source>
        <strain evidence="4">JCM 16703</strain>
    </source>
</reference>
<feature type="region of interest" description="Disordered" evidence="1">
    <location>
        <begin position="31"/>
        <end position="54"/>
    </location>
</feature>
<keyword evidence="4" id="KW-1185">Reference proteome</keyword>
<evidence type="ECO:0000256" key="1">
    <source>
        <dbReference type="SAM" id="MobiDB-lite"/>
    </source>
</evidence>
<keyword evidence="2" id="KW-0812">Transmembrane</keyword>